<protein>
    <recommendedName>
        <fullName evidence="7">MARVEL domain-containing protein</fullName>
    </recommendedName>
</protein>
<dbReference type="PROSITE" id="PS51225">
    <property type="entry name" value="MARVEL"/>
    <property type="match status" value="1"/>
</dbReference>
<evidence type="ECO:0000256" key="5">
    <source>
        <dbReference type="PROSITE-ProRule" id="PRU00581"/>
    </source>
</evidence>
<sequence length="170" mass="18633">MSKMDIYRRSQFFISPPAILKVIEVLILVTAMILFLVDNKCSGDLAFVTIFVLPCVVVALATLISYISAVFVLVGRRNPLTTPTWVKGDVWFNIVSLVVMLVGSILTLTNEGCANNSLTVASIALGFISVILFAISGAVTYLVLVRHQQEVKEAQRAQLNTRRVTMSELA</sequence>
<evidence type="ECO:0000313" key="9">
    <source>
        <dbReference type="Proteomes" id="UP001381693"/>
    </source>
</evidence>
<dbReference type="GO" id="GO:0016020">
    <property type="term" value="C:membrane"/>
    <property type="evidence" value="ECO:0007669"/>
    <property type="project" value="UniProtKB-SubCell"/>
</dbReference>
<keyword evidence="3 6" id="KW-1133">Transmembrane helix</keyword>
<evidence type="ECO:0000256" key="1">
    <source>
        <dbReference type="ARBA" id="ARBA00004141"/>
    </source>
</evidence>
<dbReference type="InterPro" id="IPR008253">
    <property type="entry name" value="Marvel"/>
</dbReference>
<comment type="subcellular location">
    <subcellularLocation>
        <location evidence="1">Membrane</location>
        <topology evidence="1">Multi-pass membrane protein</topology>
    </subcellularLocation>
</comment>
<feature type="transmembrane region" description="Helical" evidence="6">
    <location>
        <begin position="47"/>
        <end position="74"/>
    </location>
</feature>
<keyword evidence="2 5" id="KW-0812">Transmembrane</keyword>
<reference evidence="8 9" key="1">
    <citation type="submission" date="2023-11" db="EMBL/GenBank/DDBJ databases">
        <title>Halocaridina rubra genome assembly.</title>
        <authorList>
            <person name="Smith C."/>
        </authorList>
    </citation>
    <scope>NUCLEOTIDE SEQUENCE [LARGE SCALE GENOMIC DNA]</scope>
    <source>
        <strain evidence="8">EP-1</strain>
        <tissue evidence="8">Whole</tissue>
    </source>
</reference>
<evidence type="ECO:0000256" key="6">
    <source>
        <dbReference type="SAM" id="Phobius"/>
    </source>
</evidence>
<evidence type="ECO:0000313" key="8">
    <source>
        <dbReference type="EMBL" id="KAK7072607.1"/>
    </source>
</evidence>
<name>A0AAN9A7D2_HALRR</name>
<feature type="transmembrane region" description="Helical" evidence="6">
    <location>
        <begin position="12"/>
        <end position="35"/>
    </location>
</feature>
<dbReference type="Proteomes" id="UP001381693">
    <property type="component" value="Unassembled WGS sequence"/>
</dbReference>
<proteinExistence type="predicted"/>
<evidence type="ECO:0000259" key="7">
    <source>
        <dbReference type="PROSITE" id="PS51225"/>
    </source>
</evidence>
<feature type="transmembrane region" description="Helical" evidence="6">
    <location>
        <begin position="120"/>
        <end position="144"/>
    </location>
</feature>
<comment type="caution">
    <text evidence="8">The sequence shown here is derived from an EMBL/GenBank/DDBJ whole genome shotgun (WGS) entry which is preliminary data.</text>
</comment>
<dbReference type="AlphaFoldDB" id="A0AAN9A7D2"/>
<keyword evidence="4 5" id="KW-0472">Membrane</keyword>
<feature type="domain" description="MARVEL" evidence="7">
    <location>
        <begin position="12"/>
        <end position="145"/>
    </location>
</feature>
<keyword evidence="9" id="KW-1185">Reference proteome</keyword>
<gene>
    <name evidence="8" type="ORF">SK128_010073</name>
</gene>
<evidence type="ECO:0000256" key="2">
    <source>
        <dbReference type="ARBA" id="ARBA00022692"/>
    </source>
</evidence>
<feature type="transmembrane region" description="Helical" evidence="6">
    <location>
        <begin position="90"/>
        <end position="108"/>
    </location>
</feature>
<organism evidence="8 9">
    <name type="scientific">Halocaridina rubra</name>
    <name type="common">Hawaiian red shrimp</name>
    <dbReference type="NCBI Taxonomy" id="373956"/>
    <lineage>
        <taxon>Eukaryota</taxon>
        <taxon>Metazoa</taxon>
        <taxon>Ecdysozoa</taxon>
        <taxon>Arthropoda</taxon>
        <taxon>Crustacea</taxon>
        <taxon>Multicrustacea</taxon>
        <taxon>Malacostraca</taxon>
        <taxon>Eumalacostraca</taxon>
        <taxon>Eucarida</taxon>
        <taxon>Decapoda</taxon>
        <taxon>Pleocyemata</taxon>
        <taxon>Caridea</taxon>
        <taxon>Atyoidea</taxon>
        <taxon>Atyidae</taxon>
        <taxon>Halocaridina</taxon>
    </lineage>
</organism>
<dbReference type="EMBL" id="JAXCGZ010013406">
    <property type="protein sequence ID" value="KAK7072607.1"/>
    <property type="molecule type" value="Genomic_DNA"/>
</dbReference>
<accession>A0AAN9A7D2</accession>
<evidence type="ECO:0000256" key="3">
    <source>
        <dbReference type="ARBA" id="ARBA00022989"/>
    </source>
</evidence>
<evidence type="ECO:0000256" key="4">
    <source>
        <dbReference type="ARBA" id="ARBA00023136"/>
    </source>
</evidence>